<dbReference type="GO" id="GO:0005524">
    <property type="term" value="F:ATP binding"/>
    <property type="evidence" value="ECO:0007669"/>
    <property type="project" value="UniProtKB-KW"/>
</dbReference>
<evidence type="ECO:0000256" key="7">
    <source>
        <dbReference type="SAM" id="MobiDB-lite"/>
    </source>
</evidence>
<dbReference type="InterPro" id="IPR036388">
    <property type="entry name" value="WH-like_DNA-bd_sf"/>
</dbReference>
<dbReference type="CDD" id="cd14798">
    <property type="entry name" value="RX-CC_like"/>
    <property type="match status" value="1"/>
</dbReference>
<dbReference type="Pfam" id="PF18052">
    <property type="entry name" value="Rx_N"/>
    <property type="match status" value="1"/>
</dbReference>
<dbReference type="GO" id="GO:0051607">
    <property type="term" value="P:defense response to virus"/>
    <property type="evidence" value="ECO:0007669"/>
    <property type="project" value="UniProtKB-ARBA"/>
</dbReference>
<evidence type="ECO:0000259" key="10">
    <source>
        <dbReference type="Pfam" id="PF23559"/>
    </source>
</evidence>
<keyword evidence="2" id="KW-0433">Leucine-rich repeat</keyword>
<evidence type="ECO:0000259" key="9">
    <source>
        <dbReference type="Pfam" id="PF18052"/>
    </source>
</evidence>
<evidence type="ECO:0000256" key="3">
    <source>
        <dbReference type="ARBA" id="ARBA00022737"/>
    </source>
</evidence>
<feature type="domain" description="NB-ARC" evidence="8">
    <location>
        <begin position="152"/>
        <end position="322"/>
    </location>
</feature>
<dbReference type="InterPro" id="IPR032675">
    <property type="entry name" value="LRR_dom_sf"/>
</dbReference>
<dbReference type="InterPro" id="IPR038005">
    <property type="entry name" value="RX-like_CC"/>
</dbReference>
<protein>
    <submittedName>
        <fullName evidence="12">Uncharacterized protein</fullName>
    </submittedName>
</protein>
<dbReference type="Pfam" id="PF23559">
    <property type="entry name" value="WHD_DRP"/>
    <property type="match status" value="1"/>
</dbReference>
<evidence type="ECO:0000259" key="11">
    <source>
        <dbReference type="Pfam" id="PF23598"/>
    </source>
</evidence>
<dbReference type="InterPro" id="IPR041118">
    <property type="entry name" value="Rx_N"/>
</dbReference>
<keyword evidence="3" id="KW-0677">Repeat</keyword>
<dbReference type="PANTHER" id="PTHR23155:SF1193">
    <property type="entry name" value="DISEASE RESISTANCE PROTEIN RPP13-RELATED"/>
    <property type="match status" value="1"/>
</dbReference>
<dbReference type="FunFam" id="3.40.50.300:FF:001091">
    <property type="entry name" value="Probable disease resistance protein At1g61300"/>
    <property type="match status" value="1"/>
</dbReference>
<dbReference type="GO" id="GO:0043531">
    <property type="term" value="F:ADP binding"/>
    <property type="evidence" value="ECO:0007669"/>
    <property type="project" value="InterPro"/>
</dbReference>
<dbReference type="Proteomes" id="UP001190926">
    <property type="component" value="Unassembled WGS sequence"/>
</dbReference>
<dbReference type="SUPFAM" id="SSF52540">
    <property type="entry name" value="P-loop containing nucleoside triphosphate hydrolases"/>
    <property type="match status" value="1"/>
</dbReference>
<dbReference type="Gene3D" id="3.40.50.300">
    <property type="entry name" value="P-loop containing nucleotide triphosphate hydrolases"/>
    <property type="match status" value="1"/>
</dbReference>
<dbReference type="InterPro" id="IPR002182">
    <property type="entry name" value="NB-ARC"/>
</dbReference>
<feature type="domain" description="Disease resistance protein winged helix" evidence="10">
    <location>
        <begin position="414"/>
        <end position="484"/>
    </location>
</feature>
<keyword evidence="6" id="KW-0067">ATP-binding</keyword>
<evidence type="ECO:0000256" key="1">
    <source>
        <dbReference type="ARBA" id="ARBA00008894"/>
    </source>
</evidence>
<comment type="similarity">
    <text evidence="1">Belongs to the disease resistance NB-LRR family.</text>
</comment>
<organism evidence="12 13">
    <name type="scientific">Perilla frutescens var. hirtella</name>
    <name type="common">Perilla citriodora</name>
    <name type="synonym">Perilla setoyensis</name>
    <dbReference type="NCBI Taxonomy" id="608512"/>
    <lineage>
        <taxon>Eukaryota</taxon>
        <taxon>Viridiplantae</taxon>
        <taxon>Streptophyta</taxon>
        <taxon>Embryophyta</taxon>
        <taxon>Tracheophyta</taxon>
        <taxon>Spermatophyta</taxon>
        <taxon>Magnoliopsida</taxon>
        <taxon>eudicotyledons</taxon>
        <taxon>Gunneridae</taxon>
        <taxon>Pentapetalae</taxon>
        <taxon>asterids</taxon>
        <taxon>lamiids</taxon>
        <taxon>Lamiales</taxon>
        <taxon>Lamiaceae</taxon>
        <taxon>Nepetoideae</taxon>
        <taxon>Elsholtzieae</taxon>
        <taxon>Perilla</taxon>
    </lineage>
</organism>
<dbReference type="InterPro" id="IPR058922">
    <property type="entry name" value="WHD_DRP"/>
</dbReference>
<evidence type="ECO:0000256" key="6">
    <source>
        <dbReference type="ARBA" id="ARBA00022840"/>
    </source>
</evidence>
<sequence>MADAAVEFLLENLKQLLLHHVDLIKDAKNQLEKLDSDLRLFKAFLKDSAKKRRKDEKLRELVRQIQNVVYEAEDVIDSIVTQANEAKSKNYFQRAFQNRADITEQVDSVCRKIRDIYDKGRVDFAFINVDDGEPPEKNEAPILRKDNVVGFEDEAETLMGYLAQETENLDVISIIGMPGLGKTTLAGKIFHDPQIQYQFPVRIWIYISQEFTNKDIFLSILKEFTRITEDINSKSDVELANMVESFLASGKFLLVMDDVWTTEDWDKLVFALPKNNKKGKVLITSRQVEVGRYANRFRDPHMLRFLTSEESWLLLRWEVFGKPEFPPELESEGKQIAERCSGLPLAIVVIGGILVKKFSATGNMSAMKRAWEKVTKSFNTYLNYEPEGRMEKIISLSYEKLPYHLKECFLYVGMFPEDFEIPAWKLIRMWIAEGLIQRKDNISLEEVAESYLDDLINRNLVRADKLKVDGRVKTCRVHDLLRDFCRIEAGNERENFFQEVKMSSDGGFQPPVCEGHKHRRLCIHSNVLKFLSEKPYGPSVRSFVCFSKEESHIQPEYISTIPAGFKLLRVLDAKPIKFTKLPSELYQLLHLRYIVLAFNSSSAVLPAAFSKLWNIQTLIVDTTSRTLDLKVDILNMIQLRHFKTNASATLSKIGKNSRGGEQIQTLGTISPESCSEEFFSRTRNLKKLGIRGKLAWLLENKKGSFDSLEKLANLEKLKLINDIILCSDAERQLHDLPPAYKFPTQLRSLTLCDTSLDWSHMSVLGSLDKLEVLKLKDKAFWGETWEATAGGFRHLEVLHIGRTNLENWVASHHHFPRLKCLELRNCENLIEVPIELADIPNFQLLDLHRSNSAAASAKRIRVKKRRQEDQQPAGNARRFKLSIFPPDEE</sequence>
<dbReference type="Gene3D" id="1.10.10.10">
    <property type="entry name" value="Winged helix-like DNA-binding domain superfamily/Winged helix DNA-binding domain"/>
    <property type="match status" value="1"/>
</dbReference>
<reference evidence="12 13" key="1">
    <citation type="journal article" date="2021" name="Nat. Commun.">
        <title>Incipient diploidization of the medicinal plant Perilla within 10,000 years.</title>
        <authorList>
            <person name="Zhang Y."/>
            <person name="Shen Q."/>
            <person name="Leng L."/>
            <person name="Zhang D."/>
            <person name="Chen S."/>
            <person name="Shi Y."/>
            <person name="Ning Z."/>
            <person name="Chen S."/>
        </authorList>
    </citation>
    <scope>NUCLEOTIDE SEQUENCE [LARGE SCALE GENOMIC DNA]</scope>
    <source>
        <strain evidence="13">cv. PC099</strain>
    </source>
</reference>
<proteinExistence type="inferred from homology"/>
<dbReference type="AlphaFoldDB" id="A0AAD4J2Z1"/>
<keyword evidence="4" id="KW-0547">Nucleotide-binding</keyword>
<dbReference type="PRINTS" id="PR00364">
    <property type="entry name" value="DISEASERSIST"/>
</dbReference>
<evidence type="ECO:0000313" key="12">
    <source>
        <dbReference type="EMBL" id="KAH6825780.1"/>
    </source>
</evidence>
<evidence type="ECO:0000313" key="13">
    <source>
        <dbReference type="Proteomes" id="UP001190926"/>
    </source>
</evidence>
<dbReference type="Gene3D" id="1.10.8.430">
    <property type="entry name" value="Helical domain of apoptotic protease-activating factors"/>
    <property type="match status" value="1"/>
</dbReference>
<feature type="region of interest" description="Disordered" evidence="7">
    <location>
        <begin position="858"/>
        <end position="889"/>
    </location>
</feature>
<dbReference type="EMBL" id="SDAM02000172">
    <property type="protein sequence ID" value="KAH6825780.1"/>
    <property type="molecule type" value="Genomic_DNA"/>
</dbReference>
<dbReference type="InterPro" id="IPR042197">
    <property type="entry name" value="Apaf_helical"/>
</dbReference>
<dbReference type="Gene3D" id="3.80.10.10">
    <property type="entry name" value="Ribonuclease Inhibitor"/>
    <property type="match status" value="1"/>
</dbReference>
<dbReference type="InterPro" id="IPR044974">
    <property type="entry name" value="Disease_R_plants"/>
</dbReference>
<dbReference type="FunFam" id="1.10.10.10:FF:000322">
    <property type="entry name" value="Probable disease resistance protein At1g63360"/>
    <property type="match status" value="1"/>
</dbReference>
<evidence type="ECO:0000256" key="2">
    <source>
        <dbReference type="ARBA" id="ARBA00022614"/>
    </source>
</evidence>
<dbReference type="Pfam" id="PF23598">
    <property type="entry name" value="LRR_14"/>
    <property type="match status" value="1"/>
</dbReference>
<keyword evidence="13" id="KW-1185">Reference proteome</keyword>
<dbReference type="GO" id="GO:0098542">
    <property type="term" value="P:defense response to other organism"/>
    <property type="evidence" value="ECO:0007669"/>
    <property type="project" value="TreeGrafter"/>
</dbReference>
<dbReference type="PANTHER" id="PTHR23155">
    <property type="entry name" value="DISEASE RESISTANCE PROTEIN RP"/>
    <property type="match status" value="1"/>
</dbReference>
<dbReference type="Gene3D" id="1.20.5.4130">
    <property type="match status" value="1"/>
</dbReference>
<keyword evidence="5" id="KW-0611">Plant defense</keyword>
<comment type="caution">
    <text evidence="12">The sequence shown here is derived from an EMBL/GenBank/DDBJ whole genome shotgun (WGS) entry which is preliminary data.</text>
</comment>
<gene>
    <name evidence="12" type="ORF">C2S53_018476</name>
</gene>
<name>A0AAD4J2Z1_PERFH</name>
<evidence type="ECO:0000259" key="8">
    <source>
        <dbReference type="Pfam" id="PF00931"/>
    </source>
</evidence>
<feature type="domain" description="Disease resistance N-terminal" evidence="9">
    <location>
        <begin position="5"/>
        <end position="92"/>
    </location>
</feature>
<accession>A0AAD4J2Z1</accession>
<dbReference type="InterPro" id="IPR055414">
    <property type="entry name" value="LRR_R13L4/SHOC2-like"/>
</dbReference>
<evidence type="ECO:0000256" key="5">
    <source>
        <dbReference type="ARBA" id="ARBA00022821"/>
    </source>
</evidence>
<feature type="domain" description="Disease resistance R13L4/SHOC-2-like LRR" evidence="11">
    <location>
        <begin position="540"/>
        <end position="825"/>
    </location>
</feature>
<evidence type="ECO:0000256" key="4">
    <source>
        <dbReference type="ARBA" id="ARBA00022741"/>
    </source>
</evidence>
<dbReference type="InterPro" id="IPR027417">
    <property type="entry name" value="P-loop_NTPase"/>
</dbReference>
<dbReference type="SUPFAM" id="SSF52058">
    <property type="entry name" value="L domain-like"/>
    <property type="match status" value="1"/>
</dbReference>
<dbReference type="Pfam" id="PF00931">
    <property type="entry name" value="NB-ARC"/>
    <property type="match status" value="1"/>
</dbReference>